<dbReference type="RefSeq" id="WP_281065498.1">
    <property type="nucleotide sequence ID" value="NZ_JAGINW010000001.1"/>
</dbReference>
<sequence length="42" mass="4309">MTGKVPIVLLGSIASTALWSLFGAALSALIRNMVAAVTFAFV</sequence>
<comment type="caution">
    <text evidence="1">The sequence shown here is derived from an EMBL/GenBank/DDBJ whole genome shotgun (WGS) entry which is preliminary data.</text>
</comment>
<organism evidence="1 2">
    <name type="scientific">Kibdelosporangium banguiense</name>
    <dbReference type="NCBI Taxonomy" id="1365924"/>
    <lineage>
        <taxon>Bacteria</taxon>
        <taxon>Bacillati</taxon>
        <taxon>Actinomycetota</taxon>
        <taxon>Actinomycetes</taxon>
        <taxon>Pseudonocardiales</taxon>
        <taxon>Pseudonocardiaceae</taxon>
        <taxon>Kibdelosporangium</taxon>
    </lineage>
</organism>
<keyword evidence="2" id="KW-1185">Reference proteome</keyword>
<name>A0ABS4TL90_9PSEU</name>
<evidence type="ECO:0000313" key="2">
    <source>
        <dbReference type="Proteomes" id="UP001519332"/>
    </source>
</evidence>
<gene>
    <name evidence="1" type="ORF">JOF56_005565</name>
</gene>
<reference evidence="1 2" key="1">
    <citation type="submission" date="2021-03" db="EMBL/GenBank/DDBJ databases">
        <title>Sequencing the genomes of 1000 actinobacteria strains.</title>
        <authorList>
            <person name="Klenk H.-P."/>
        </authorList>
    </citation>
    <scope>NUCLEOTIDE SEQUENCE [LARGE SCALE GENOMIC DNA]</scope>
    <source>
        <strain evidence="1 2">DSM 46670</strain>
    </source>
</reference>
<evidence type="ECO:0008006" key="3">
    <source>
        <dbReference type="Google" id="ProtNLM"/>
    </source>
</evidence>
<dbReference type="Proteomes" id="UP001519332">
    <property type="component" value="Unassembled WGS sequence"/>
</dbReference>
<evidence type="ECO:0000313" key="1">
    <source>
        <dbReference type="EMBL" id="MBP2325180.1"/>
    </source>
</evidence>
<accession>A0ABS4TL90</accession>
<protein>
    <recommendedName>
        <fullName evidence="3">EamA family transporter</fullName>
    </recommendedName>
</protein>
<proteinExistence type="predicted"/>
<dbReference type="EMBL" id="JAGINW010000001">
    <property type="protein sequence ID" value="MBP2325180.1"/>
    <property type="molecule type" value="Genomic_DNA"/>
</dbReference>